<evidence type="ECO:0000256" key="4">
    <source>
        <dbReference type="ARBA" id="ARBA00006237"/>
    </source>
</evidence>
<dbReference type="GO" id="GO:0006950">
    <property type="term" value="P:response to stress"/>
    <property type="evidence" value="ECO:0007669"/>
    <property type="project" value="UniProtKB-ARBA"/>
</dbReference>
<feature type="domain" description="PEP-utilising enzyme mobile" evidence="20">
    <location>
        <begin position="513"/>
        <end position="583"/>
    </location>
</feature>
<dbReference type="SUPFAM" id="SSF51621">
    <property type="entry name" value="Phosphoenolpyruvate/pyruvate domain"/>
    <property type="match status" value="1"/>
</dbReference>
<proteinExistence type="inferred from homology"/>
<evidence type="ECO:0000256" key="14">
    <source>
        <dbReference type="ARBA" id="ARBA00022958"/>
    </source>
</evidence>
<keyword evidence="11 18" id="KW-0418">Kinase</keyword>
<evidence type="ECO:0000256" key="6">
    <source>
        <dbReference type="ARBA" id="ARBA00012142"/>
    </source>
</evidence>
<dbReference type="Pfam" id="PF00224">
    <property type="entry name" value="PK"/>
    <property type="match status" value="1"/>
</dbReference>
<evidence type="ECO:0000256" key="1">
    <source>
        <dbReference type="ARBA" id="ARBA00001946"/>
    </source>
</evidence>
<evidence type="ECO:0000256" key="18">
    <source>
        <dbReference type="RuleBase" id="RU000504"/>
    </source>
</evidence>
<evidence type="ECO:0000313" key="22">
    <source>
        <dbReference type="EMBL" id="QUL99064.1"/>
    </source>
</evidence>
<evidence type="ECO:0000256" key="11">
    <source>
        <dbReference type="ARBA" id="ARBA00022777"/>
    </source>
</evidence>
<dbReference type="InterPro" id="IPR015806">
    <property type="entry name" value="Pyrv_Knase_insert_dom_sf"/>
</dbReference>
<dbReference type="PRINTS" id="PR01050">
    <property type="entry name" value="PYRUVTKNASE"/>
</dbReference>
<dbReference type="Gene3D" id="2.40.33.10">
    <property type="entry name" value="PK beta-barrel domain-like"/>
    <property type="match status" value="1"/>
</dbReference>
<reference evidence="22" key="2">
    <citation type="journal article" date="2023" name="Biology">
        <title>Prokaryotic Life Associated with Coal-Fire Gas Vents Revealed by Metagenomics.</title>
        <authorList>
            <person name="Kadnikov V.V."/>
            <person name="Mardanov A.V."/>
            <person name="Beletsky A.V."/>
            <person name="Karnachuk O.V."/>
            <person name="Ravin N.V."/>
        </authorList>
    </citation>
    <scope>NUCLEOTIDE SEQUENCE</scope>
    <source>
        <strain evidence="22">Bu02</strain>
    </source>
</reference>
<keyword evidence="16 22" id="KW-0670">Pyruvate</keyword>
<dbReference type="GO" id="GO:0004743">
    <property type="term" value="F:pyruvate kinase activity"/>
    <property type="evidence" value="ECO:0007669"/>
    <property type="project" value="UniProtKB-UniRule"/>
</dbReference>
<keyword evidence="8 18" id="KW-0808">Transferase</keyword>
<evidence type="ECO:0000256" key="8">
    <source>
        <dbReference type="ARBA" id="ARBA00022679"/>
    </source>
</evidence>
<dbReference type="InterPro" id="IPR036637">
    <property type="entry name" value="Phosphohistidine_dom_sf"/>
</dbReference>
<dbReference type="FunFam" id="3.20.20.60:FF:000001">
    <property type="entry name" value="Pyruvate kinase"/>
    <property type="match status" value="1"/>
</dbReference>
<comment type="pathway">
    <text evidence="3 18">Carbohydrate degradation; glycolysis; pyruvate from D-glyceraldehyde 3-phosphate: step 5/5.</text>
</comment>
<dbReference type="InterPro" id="IPR015793">
    <property type="entry name" value="Pyrv_Knase_brl"/>
</dbReference>
<gene>
    <name evidence="22" type="primary">pyk</name>
    <name evidence="22" type="ORF">IMF26_03065</name>
</gene>
<keyword evidence="10" id="KW-0547">Nucleotide-binding</keyword>
<evidence type="ECO:0000259" key="19">
    <source>
        <dbReference type="Pfam" id="PF00224"/>
    </source>
</evidence>
<keyword evidence="12" id="KW-0067">ATP-binding</keyword>
<dbReference type="GO" id="GO:0030955">
    <property type="term" value="F:potassium ion binding"/>
    <property type="evidence" value="ECO:0007669"/>
    <property type="project" value="UniProtKB-UniRule"/>
</dbReference>
<dbReference type="Gene3D" id="3.40.1380.20">
    <property type="entry name" value="Pyruvate kinase, C-terminal domain"/>
    <property type="match status" value="1"/>
</dbReference>
<dbReference type="EC" id="2.7.1.40" evidence="6 17"/>
<protein>
    <recommendedName>
        <fullName evidence="7 17">Pyruvate kinase</fullName>
        <ecNumber evidence="6 17">2.7.1.40</ecNumber>
    </recommendedName>
</protein>
<evidence type="ECO:0000259" key="20">
    <source>
        <dbReference type="Pfam" id="PF00391"/>
    </source>
</evidence>
<evidence type="ECO:0000256" key="10">
    <source>
        <dbReference type="ARBA" id="ARBA00022741"/>
    </source>
</evidence>
<dbReference type="Pfam" id="PF02887">
    <property type="entry name" value="PK_C"/>
    <property type="match status" value="1"/>
</dbReference>
<evidence type="ECO:0000256" key="7">
    <source>
        <dbReference type="ARBA" id="ARBA00018587"/>
    </source>
</evidence>
<dbReference type="InterPro" id="IPR001697">
    <property type="entry name" value="Pyr_Knase"/>
</dbReference>
<comment type="catalytic activity">
    <reaction evidence="18">
        <text>pyruvate + ATP = phosphoenolpyruvate + ADP + H(+)</text>
        <dbReference type="Rhea" id="RHEA:18157"/>
        <dbReference type="ChEBI" id="CHEBI:15361"/>
        <dbReference type="ChEBI" id="CHEBI:15378"/>
        <dbReference type="ChEBI" id="CHEBI:30616"/>
        <dbReference type="ChEBI" id="CHEBI:58702"/>
        <dbReference type="ChEBI" id="CHEBI:456216"/>
        <dbReference type="EC" id="2.7.1.40"/>
    </reaction>
</comment>
<accession>A0AAT9LD99</accession>
<comment type="similarity">
    <text evidence="5 18">Belongs to the pyruvate kinase family.</text>
</comment>
<dbReference type="AlphaFoldDB" id="A0AAT9LD99"/>
<evidence type="ECO:0000256" key="12">
    <source>
        <dbReference type="ARBA" id="ARBA00022840"/>
    </source>
</evidence>
<evidence type="ECO:0000259" key="21">
    <source>
        <dbReference type="Pfam" id="PF02887"/>
    </source>
</evidence>
<dbReference type="FunFam" id="2.40.33.10:FF:000001">
    <property type="entry name" value="Pyruvate kinase"/>
    <property type="match status" value="1"/>
</dbReference>
<evidence type="ECO:0000256" key="9">
    <source>
        <dbReference type="ARBA" id="ARBA00022723"/>
    </source>
</evidence>
<dbReference type="InterPro" id="IPR011037">
    <property type="entry name" value="Pyrv_Knase-like_insert_dom_sf"/>
</dbReference>
<dbReference type="GO" id="GO:0016301">
    <property type="term" value="F:kinase activity"/>
    <property type="evidence" value="ECO:0007669"/>
    <property type="project" value="UniProtKB-KW"/>
</dbReference>
<evidence type="ECO:0000256" key="2">
    <source>
        <dbReference type="ARBA" id="ARBA00001958"/>
    </source>
</evidence>
<dbReference type="NCBIfam" id="NF004491">
    <property type="entry name" value="PRK05826.1"/>
    <property type="match status" value="1"/>
</dbReference>
<evidence type="ECO:0000256" key="13">
    <source>
        <dbReference type="ARBA" id="ARBA00022842"/>
    </source>
</evidence>
<organism evidence="22">
    <name type="scientific">Candidatus Fermentithermobacillus carboniphilus</name>
    <dbReference type="NCBI Taxonomy" id="3085328"/>
    <lineage>
        <taxon>Bacteria</taxon>
        <taxon>Bacillati</taxon>
        <taxon>Bacillota</taxon>
        <taxon>Candidatus Fermentithermobacillia</taxon>
        <taxon>Candidatus Fermentithermobacillales</taxon>
        <taxon>Candidatus Fermentithermobacillaceae</taxon>
        <taxon>Candidatus Fermentithermobacillus</taxon>
    </lineage>
</organism>
<dbReference type="Gene3D" id="3.50.30.10">
    <property type="entry name" value="Phosphohistidine domain"/>
    <property type="match status" value="1"/>
</dbReference>
<dbReference type="GO" id="GO:0000287">
    <property type="term" value="F:magnesium ion binding"/>
    <property type="evidence" value="ECO:0007669"/>
    <property type="project" value="UniProtKB-UniRule"/>
</dbReference>
<evidence type="ECO:0000256" key="15">
    <source>
        <dbReference type="ARBA" id="ARBA00023152"/>
    </source>
</evidence>
<dbReference type="KEGG" id="fcz:IMF26_03065"/>
<dbReference type="Gene3D" id="3.20.20.60">
    <property type="entry name" value="Phosphoenolpyruvate-binding domains"/>
    <property type="match status" value="1"/>
</dbReference>
<comment type="similarity">
    <text evidence="4">In the C-terminal section; belongs to the PEP-utilizing enzyme family.</text>
</comment>
<dbReference type="InterPro" id="IPR015795">
    <property type="entry name" value="Pyrv_Knase_C"/>
</dbReference>
<dbReference type="InterPro" id="IPR018209">
    <property type="entry name" value="Pyrv_Knase_AS"/>
</dbReference>
<dbReference type="InterPro" id="IPR015813">
    <property type="entry name" value="Pyrv/PenolPyrv_kinase-like_dom"/>
</dbReference>
<dbReference type="InterPro" id="IPR036918">
    <property type="entry name" value="Pyrv_Knase_C_sf"/>
</dbReference>
<comment type="cofactor">
    <cofactor evidence="2">
        <name>K(+)</name>
        <dbReference type="ChEBI" id="CHEBI:29103"/>
    </cofactor>
</comment>
<dbReference type="InterPro" id="IPR040442">
    <property type="entry name" value="Pyrv_kinase-like_dom_sf"/>
</dbReference>
<keyword evidence="14" id="KW-0630">Potassium</keyword>
<sequence length="593" mass="63433">MRRRRTKIVCTLGPACEDEEILYQMVLAGMDVARFNFSHGTQEEHGKRMELVRRASRRAGKRIGIMLDTRGPEIRLGRFEGGRARLEKGSIFELTTEEIMGNSQMASVSLKSLPDIVARGSTILLDDGNIQLEVVEARGDRVITRVLNDGVVSDRKKVSLPGVRLKGLPAVDEKDKSDILFGARRGIDFVAASFVRSAEDVLDVRRVLEEAGSSAKIIAKIESVEGVEALDEILATADGLMVARGDLGVEYPPEEIPVLQKRMILAANRLGKPVITATQMLESMVEHPRPTRAEASDVANAIFDGTDAVMLSAETASGKYPVEAVKFMARIALRAEEVLDQDAFLSRLKTGFPSNVTEAVSRSAVISAADLGASAIITPTESGYTARMVARFRPRVPVFAVTPHDETCGHLTCVWGVETVLVPHLREAGSVVPEFKDVSDLAIEALRREGLIEDGALCVVTKGVPQGVPGTTNVMEIRTVGRVVLKGTGIGQKAVSGRVVVAMTGQEAASKVTPGCILVAPSTDKTYMHSLRHASALILEQGGLTSDGAIAALHLGIPAVVGAESATRHLKDGDVVTVDAARGVVYRGVASVK</sequence>
<dbReference type="PANTHER" id="PTHR11817">
    <property type="entry name" value="PYRUVATE KINASE"/>
    <property type="match status" value="1"/>
</dbReference>
<dbReference type="PROSITE" id="PS00110">
    <property type="entry name" value="PYRUVATE_KINASE"/>
    <property type="match status" value="1"/>
</dbReference>
<dbReference type="GO" id="GO:0005524">
    <property type="term" value="F:ATP binding"/>
    <property type="evidence" value="ECO:0007669"/>
    <property type="project" value="UniProtKB-KW"/>
</dbReference>
<dbReference type="EMBL" id="CP062796">
    <property type="protein sequence ID" value="QUL99064.1"/>
    <property type="molecule type" value="Genomic_DNA"/>
</dbReference>
<reference evidence="22" key="1">
    <citation type="submission" date="2020-10" db="EMBL/GenBank/DDBJ databases">
        <authorList>
            <person name="Kadnikov V."/>
            <person name="Beletsky A.V."/>
            <person name="Mardanov A.V."/>
            <person name="Karnachuk O.V."/>
            <person name="Ravin N.V."/>
        </authorList>
    </citation>
    <scope>NUCLEOTIDE SEQUENCE</scope>
    <source>
        <strain evidence="22">Bu02</strain>
    </source>
</reference>
<dbReference type="NCBIfam" id="TIGR01064">
    <property type="entry name" value="pyruv_kin"/>
    <property type="match status" value="1"/>
</dbReference>
<evidence type="ECO:0000256" key="16">
    <source>
        <dbReference type="ARBA" id="ARBA00023317"/>
    </source>
</evidence>
<dbReference type="Pfam" id="PF00391">
    <property type="entry name" value="PEP-utilizers"/>
    <property type="match status" value="1"/>
</dbReference>
<dbReference type="SUPFAM" id="SSF50800">
    <property type="entry name" value="PK beta-barrel domain-like"/>
    <property type="match status" value="1"/>
</dbReference>
<dbReference type="NCBIfam" id="NF004978">
    <property type="entry name" value="PRK06354.1"/>
    <property type="match status" value="1"/>
</dbReference>
<keyword evidence="13 18" id="KW-0460">Magnesium</keyword>
<dbReference type="InterPro" id="IPR008279">
    <property type="entry name" value="PEP-util_enz_mobile_dom"/>
</dbReference>
<feature type="domain" description="Pyruvate kinase C-terminal" evidence="21">
    <location>
        <begin position="358"/>
        <end position="477"/>
    </location>
</feature>
<name>A0AAT9LD99_9FIRM</name>
<evidence type="ECO:0000256" key="17">
    <source>
        <dbReference type="NCBIfam" id="TIGR01064"/>
    </source>
</evidence>
<dbReference type="SUPFAM" id="SSF52009">
    <property type="entry name" value="Phosphohistidine domain"/>
    <property type="match status" value="1"/>
</dbReference>
<dbReference type="SUPFAM" id="SSF52935">
    <property type="entry name" value="PK C-terminal domain-like"/>
    <property type="match status" value="1"/>
</dbReference>
<evidence type="ECO:0000256" key="5">
    <source>
        <dbReference type="ARBA" id="ARBA00008663"/>
    </source>
</evidence>
<feature type="domain" description="Pyruvate kinase barrel" evidence="19">
    <location>
        <begin position="4"/>
        <end position="325"/>
    </location>
</feature>
<keyword evidence="9" id="KW-0479">Metal-binding</keyword>
<keyword evidence="15 18" id="KW-0324">Glycolysis</keyword>
<comment type="cofactor">
    <cofactor evidence="1">
        <name>Mg(2+)</name>
        <dbReference type="ChEBI" id="CHEBI:18420"/>
    </cofactor>
</comment>
<evidence type="ECO:0000256" key="3">
    <source>
        <dbReference type="ARBA" id="ARBA00004997"/>
    </source>
</evidence>